<protein>
    <submittedName>
        <fullName evidence="2">Uncharacterized protein</fullName>
    </submittedName>
</protein>
<proteinExistence type="predicted"/>
<evidence type="ECO:0000313" key="2">
    <source>
        <dbReference type="EMBL" id="EKC32010.1"/>
    </source>
</evidence>
<name>K1QSV7_MAGGI</name>
<organism evidence="2">
    <name type="scientific">Magallana gigas</name>
    <name type="common">Pacific oyster</name>
    <name type="synonym">Crassostrea gigas</name>
    <dbReference type="NCBI Taxonomy" id="29159"/>
    <lineage>
        <taxon>Eukaryota</taxon>
        <taxon>Metazoa</taxon>
        <taxon>Spiralia</taxon>
        <taxon>Lophotrochozoa</taxon>
        <taxon>Mollusca</taxon>
        <taxon>Bivalvia</taxon>
        <taxon>Autobranchia</taxon>
        <taxon>Pteriomorphia</taxon>
        <taxon>Ostreida</taxon>
        <taxon>Ostreoidea</taxon>
        <taxon>Ostreidae</taxon>
        <taxon>Magallana</taxon>
    </lineage>
</organism>
<feature type="compositionally biased region" description="Polar residues" evidence="1">
    <location>
        <begin position="42"/>
        <end position="52"/>
    </location>
</feature>
<evidence type="ECO:0000256" key="1">
    <source>
        <dbReference type="SAM" id="MobiDB-lite"/>
    </source>
</evidence>
<gene>
    <name evidence="2" type="ORF">CGI_10008540</name>
</gene>
<reference evidence="2" key="1">
    <citation type="journal article" date="2012" name="Nature">
        <title>The oyster genome reveals stress adaptation and complexity of shell formation.</title>
        <authorList>
            <person name="Zhang G."/>
            <person name="Fang X."/>
            <person name="Guo X."/>
            <person name="Li L."/>
            <person name="Luo R."/>
            <person name="Xu F."/>
            <person name="Yang P."/>
            <person name="Zhang L."/>
            <person name="Wang X."/>
            <person name="Qi H."/>
            <person name="Xiong Z."/>
            <person name="Que H."/>
            <person name="Xie Y."/>
            <person name="Holland P.W."/>
            <person name="Paps J."/>
            <person name="Zhu Y."/>
            <person name="Wu F."/>
            <person name="Chen Y."/>
            <person name="Wang J."/>
            <person name="Peng C."/>
            <person name="Meng J."/>
            <person name="Yang L."/>
            <person name="Liu J."/>
            <person name="Wen B."/>
            <person name="Zhang N."/>
            <person name="Huang Z."/>
            <person name="Zhu Q."/>
            <person name="Feng Y."/>
            <person name="Mount A."/>
            <person name="Hedgecock D."/>
            <person name="Xu Z."/>
            <person name="Liu Y."/>
            <person name="Domazet-Loso T."/>
            <person name="Du Y."/>
            <person name="Sun X."/>
            <person name="Zhang S."/>
            <person name="Liu B."/>
            <person name="Cheng P."/>
            <person name="Jiang X."/>
            <person name="Li J."/>
            <person name="Fan D."/>
            <person name="Wang W."/>
            <person name="Fu W."/>
            <person name="Wang T."/>
            <person name="Wang B."/>
            <person name="Zhang J."/>
            <person name="Peng Z."/>
            <person name="Li Y."/>
            <person name="Li N."/>
            <person name="Wang J."/>
            <person name="Chen M."/>
            <person name="He Y."/>
            <person name="Tan F."/>
            <person name="Song X."/>
            <person name="Zheng Q."/>
            <person name="Huang R."/>
            <person name="Yang H."/>
            <person name="Du X."/>
            <person name="Chen L."/>
            <person name="Yang M."/>
            <person name="Gaffney P.M."/>
            <person name="Wang S."/>
            <person name="Luo L."/>
            <person name="She Z."/>
            <person name="Ming Y."/>
            <person name="Huang W."/>
            <person name="Zhang S."/>
            <person name="Huang B."/>
            <person name="Zhang Y."/>
            <person name="Qu T."/>
            <person name="Ni P."/>
            <person name="Miao G."/>
            <person name="Wang J."/>
            <person name="Wang Q."/>
            <person name="Steinberg C.E."/>
            <person name="Wang H."/>
            <person name="Li N."/>
            <person name="Qian L."/>
            <person name="Zhang G."/>
            <person name="Li Y."/>
            <person name="Yang H."/>
            <person name="Liu X."/>
            <person name="Wang J."/>
            <person name="Yin Y."/>
            <person name="Wang J."/>
        </authorList>
    </citation>
    <scope>NUCLEOTIDE SEQUENCE [LARGE SCALE GENOMIC DNA]</scope>
    <source>
        <strain evidence="2">05x7-T-G4-1.051#20</strain>
    </source>
</reference>
<feature type="compositionally biased region" description="Basic and acidic residues" evidence="1">
    <location>
        <begin position="16"/>
        <end position="32"/>
    </location>
</feature>
<accession>K1QSV7</accession>
<feature type="region of interest" description="Disordered" evidence="1">
    <location>
        <begin position="1"/>
        <end position="53"/>
    </location>
</feature>
<dbReference type="AlphaFoldDB" id="K1QSV7"/>
<dbReference type="InParanoid" id="K1QSV7"/>
<sequence length="99" mass="11295">MNWMGGARSRLKHHAPKENVRPVRKVQLDKPRGSRLLHHSKLGSSPPLTTPSKLLFMEPRYQRDTSAKMALSERKHLNLEQISNSSKVSEHACRHDAAH</sequence>
<dbReference type="HOGENOM" id="CLU_2322663_0_0_1"/>
<dbReference type="EMBL" id="JH817098">
    <property type="protein sequence ID" value="EKC32010.1"/>
    <property type="molecule type" value="Genomic_DNA"/>
</dbReference>